<accession>A0A6S6M265</accession>
<protein>
    <recommendedName>
        <fullName evidence="4">Ribonuclease G</fullName>
    </recommendedName>
</protein>
<evidence type="ECO:0000313" key="18">
    <source>
        <dbReference type="Proteomes" id="UP000515472"/>
    </source>
</evidence>
<reference evidence="17 18" key="1">
    <citation type="submission" date="2020-06" db="EMBL/GenBank/DDBJ databases">
        <title>Interaction of electrochemicaly active bacteria, Geobacter bremensis R4 on different carbon anode.</title>
        <authorList>
            <person name="Meng L."/>
            <person name="Yoshida N."/>
        </authorList>
    </citation>
    <scope>NUCLEOTIDE SEQUENCE [LARGE SCALE GENOMIC DNA]</scope>
    <source>
        <strain evidence="17 18">R4</strain>
    </source>
</reference>
<comment type="subcellular location">
    <subcellularLocation>
        <location evidence="2">Cytoplasm</location>
    </subcellularLocation>
</comment>
<dbReference type="GO" id="GO:0019843">
    <property type="term" value="F:rRNA binding"/>
    <property type="evidence" value="ECO:0007669"/>
    <property type="project" value="UniProtKB-KW"/>
</dbReference>
<evidence type="ECO:0000256" key="8">
    <source>
        <dbReference type="ARBA" id="ARBA00022694"/>
    </source>
</evidence>
<evidence type="ECO:0000256" key="14">
    <source>
        <dbReference type="ARBA" id="ARBA00022842"/>
    </source>
</evidence>
<evidence type="ECO:0000256" key="13">
    <source>
        <dbReference type="ARBA" id="ARBA00022801"/>
    </source>
</evidence>
<evidence type="ECO:0000256" key="12">
    <source>
        <dbReference type="ARBA" id="ARBA00022759"/>
    </source>
</evidence>
<keyword evidence="12" id="KW-0255">Endonuclease</keyword>
<feature type="domain" description="S1 motif" evidence="16">
    <location>
        <begin position="37"/>
        <end position="129"/>
    </location>
</feature>
<dbReference type="InterPro" id="IPR019307">
    <property type="entry name" value="RNA-bd_AU-1/RNase_E/G"/>
</dbReference>
<dbReference type="GO" id="GO:0006364">
    <property type="term" value="P:rRNA processing"/>
    <property type="evidence" value="ECO:0007669"/>
    <property type="project" value="UniProtKB-KW"/>
</dbReference>
<keyword evidence="9" id="KW-0540">Nuclease</keyword>
<dbReference type="CDD" id="cd04453">
    <property type="entry name" value="S1_RNase_E"/>
    <property type="match status" value="1"/>
</dbReference>
<evidence type="ECO:0000256" key="1">
    <source>
        <dbReference type="ARBA" id="ARBA00001946"/>
    </source>
</evidence>
<evidence type="ECO:0000256" key="15">
    <source>
        <dbReference type="ARBA" id="ARBA00022884"/>
    </source>
</evidence>
<evidence type="ECO:0000256" key="7">
    <source>
        <dbReference type="ARBA" id="ARBA00022555"/>
    </source>
</evidence>
<dbReference type="Gene3D" id="3.40.1260.20">
    <property type="entry name" value="Ribonuclease E, catalytic domain"/>
    <property type="match status" value="1"/>
</dbReference>
<keyword evidence="11" id="KW-0699">rRNA-binding</keyword>
<keyword evidence="14" id="KW-0460">Magnesium</keyword>
<evidence type="ECO:0000256" key="10">
    <source>
        <dbReference type="ARBA" id="ARBA00022723"/>
    </source>
</evidence>
<dbReference type="Pfam" id="PF20833">
    <property type="entry name" value="RNase_E_G_Thio"/>
    <property type="match status" value="1"/>
</dbReference>
<evidence type="ECO:0000256" key="2">
    <source>
        <dbReference type="ARBA" id="ARBA00004496"/>
    </source>
</evidence>
<dbReference type="FunFam" id="3.40.1260.20:FF:000007">
    <property type="entry name" value="Ribonuclease G"/>
    <property type="match status" value="1"/>
</dbReference>
<dbReference type="SMART" id="SM00316">
    <property type="entry name" value="S1"/>
    <property type="match status" value="1"/>
</dbReference>
<keyword evidence="7" id="KW-0820">tRNA-binding</keyword>
<evidence type="ECO:0000256" key="11">
    <source>
        <dbReference type="ARBA" id="ARBA00022730"/>
    </source>
</evidence>
<proteinExistence type="inferred from homology"/>
<dbReference type="NCBIfam" id="TIGR00757">
    <property type="entry name" value="RNaseEG"/>
    <property type="match status" value="1"/>
</dbReference>
<dbReference type="AlphaFoldDB" id="A0A6S6M265"/>
<dbReference type="InterPro" id="IPR012340">
    <property type="entry name" value="NA-bd_OB-fold"/>
</dbReference>
<keyword evidence="15" id="KW-0694">RNA-binding</keyword>
<keyword evidence="5" id="KW-0963">Cytoplasm</keyword>
<dbReference type="InterPro" id="IPR048583">
    <property type="entry name" value="RNase_E_G_thioredoxin-like"/>
</dbReference>
<dbReference type="PANTHER" id="PTHR30001:SF0">
    <property type="entry name" value="RIBONUCLEASE G"/>
    <property type="match status" value="1"/>
</dbReference>
<evidence type="ECO:0000256" key="6">
    <source>
        <dbReference type="ARBA" id="ARBA00022552"/>
    </source>
</evidence>
<dbReference type="GO" id="GO:0004540">
    <property type="term" value="F:RNA nuclease activity"/>
    <property type="evidence" value="ECO:0007669"/>
    <property type="project" value="InterPro"/>
</dbReference>
<keyword evidence="8" id="KW-0819">tRNA processing</keyword>
<dbReference type="Gene3D" id="2.40.50.140">
    <property type="entry name" value="Nucleic acid-binding proteins"/>
    <property type="match status" value="1"/>
</dbReference>
<evidence type="ECO:0000256" key="9">
    <source>
        <dbReference type="ARBA" id="ARBA00022722"/>
    </source>
</evidence>
<sequence>MGNELVINTTSHETRIALIENGTIAELYVERSRVKGIIGNIYKGRVVRVLPGMQAAFVDIGLEKAAFLYVADVFDAMDEYDSYIEGEQGEEPMPHPLHPIEELLQEGQELLVQISKEPIGTKGARITAHISLPGRHLVYMPTVDHVGISRRIEDEAERERLKEIVDRIKPVGGGFIVRTVSDGKSEEDLVADLHYLTKLWDEIAKKKDNAGAPTLIHSDLDVTQKVVRDILTESVERIVVDSKPEYDKIVQFISTFMPKMKYSIELYDEEEPIFDHFGLEVEISRALGRKVWLKSGGYIIIEQTEALTAIDVNTGRYVGKHNLEDTILKTNLEAVKEIAYQLRLRNLGGIIIIDFIDMEKEVNREKVYGALEEALKSDKSKTNILKISELGLVEMTRKRVRESLGRMMCEPCPYCEGRGYVKSKISVCHEIFRELRREMLDIRGTKVMLTVHPQVADLLYDEERRGLEELEKNFKKRITVRAKPGFHQEQFEVAVS</sequence>
<dbReference type="GO" id="GO:0016787">
    <property type="term" value="F:hydrolase activity"/>
    <property type="evidence" value="ECO:0007669"/>
    <property type="project" value="UniProtKB-KW"/>
</dbReference>
<gene>
    <name evidence="17" type="ORF">GEOBRER4_n0149</name>
</gene>
<dbReference type="PANTHER" id="PTHR30001">
    <property type="entry name" value="RIBONUCLEASE"/>
    <property type="match status" value="1"/>
</dbReference>
<organism evidence="17 18">
    <name type="scientific">Citrifermentans bremense</name>
    <dbReference type="NCBI Taxonomy" id="60035"/>
    <lineage>
        <taxon>Bacteria</taxon>
        <taxon>Pseudomonadati</taxon>
        <taxon>Thermodesulfobacteriota</taxon>
        <taxon>Desulfuromonadia</taxon>
        <taxon>Geobacterales</taxon>
        <taxon>Geobacteraceae</taxon>
        <taxon>Citrifermentans</taxon>
    </lineage>
</organism>
<dbReference type="Pfam" id="PF10150">
    <property type="entry name" value="RNase_E_G"/>
    <property type="match status" value="1"/>
</dbReference>
<dbReference type="KEGG" id="gbn:GEOBRER4_01450"/>
<dbReference type="RefSeq" id="WP_185243814.1">
    <property type="nucleotide sequence ID" value="NZ_AP023213.1"/>
</dbReference>
<dbReference type="EMBL" id="AP023213">
    <property type="protein sequence ID" value="BCG45395.1"/>
    <property type="molecule type" value="Genomic_DNA"/>
</dbReference>
<dbReference type="GO" id="GO:0004519">
    <property type="term" value="F:endonuclease activity"/>
    <property type="evidence" value="ECO:0007669"/>
    <property type="project" value="UniProtKB-KW"/>
</dbReference>
<keyword evidence="13" id="KW-0378">Hydrolase</keyword>
<keyword evidence="10" id="KW-0479">Metal-binding</keyword>
<comment type="cofactor">
    <cofactor evidence="1">
        <name>Mg(2+)</name>
        <dbReference type="ChEBI" id="CHEBI:18420"/>
    </cofactor>
</comment>
<dbReference type="InterPro" id="IPR004659">
    <property type="entry name" value="RNase_E/G"/>
</dbReference>
<dbReference type="Proteomes" id="UP000515472">
    <property type="component" value="Chromosome"/>
</dbReference>
<evidence type="ECO:0000256" key="4">
    <source>
        <dbReference type="ARBA" id="ARBA00017719"/>
    </source>
</evidence>
<evidence type="ECO:0000313" key="17">
    <source>
        <dbReference type="EMBL" id="BCG45395.1"/>
    </source>
</evidence>
<dbReference type="GO" id="GO:0046872">
    <property type="term" value="F:metal ion binding"/>
    <property type="evidence" value="ECO:0007669"/>
    <property type="project" value="UniProtKB-KW"/>
</dbReference>
<dbReference type="GO" id="GO:0000049">
    <property type="term" value="F:tRNA binding"/>
    <property type="evidence" value="ECO:0007669"/>
    <property type="project" value="UniProtKB-KW"/>
</dbReference>
<keyword evidence="6" id="KW-0698">rRNA processing</keyword>
<evidence type="ECO:0000259" key="16">
    <source>
        <dbReference type="SMART" id="SM00316"/>
    </source>
</evidence>
<dbReference type="InterPro" id="IPR003029">
    <property type="entry name" value="S1_domain"/>
</dbReference>
<dbReference type="GO" id="GO:0008033">
    <property type="term" value="P:tRNA processing"/>
    <property type="evidence" value="ECO:0007669"/>
    <property type="project" value="UniProtKB-KW"/>
</dbReference>
<evidence type="ECO:0000256" key="3">
    <source>
        <dbReference type="ARBA" id="ARBA00005663"/>
    </source>
</evidence>
<comment type="similarity">
    <text evidence="3">Belongs to the RNase E/G family. RNase G subfamily.</text>
</comment>
<name>A0A6S6M265_9BACT</name>
<keyword evidence="18" id="KW-1185">Reference proteome</keyword>
<dbReference type="GO" id="GO:0005737">
    <property type="term" value="C:cytoplasm"/>
    <property type="evidence" value="ECO:0007669"/>
    <property type="project" value="UniProtKB-SubCell"/>
</dbReference>
<evidence type="ECO:0000256" key="5">
    <source>
        <dbReference type="ARBA" id="ARBA00022490"/>
    </source>
</evidence>
<dbReference type="SUPFAM" id="SSF50249">
    <property type="entry name" value="Nucleic acid-binding proteins"/>
    <property type="match status" value="1"/>
</dbReference>